<name>A0ABX0QED8_9BACT</name>
<evidence type="ECO:0000256" key="1">
    <source>
        <dbReference type="ARBA" id="ARBA00008791"/>
    </source>
</evidence>
<sequence length="271" mass="29724">MKTLAVATDFTDGSHWATDYALELARQLHTRLILVHIYDPLPAITPAQEWLTSTAESQYFRAIHQLQQLSNELTKRSDGTVTITVVARPGSPATELAAEVAAQHADLLVMSLAGANPLEDRLDGSLATDMIPRTKLPMLLIPPGALFRPPRHMLLAIDLSSSINAGAMTTVLRFAHLLHGSLDVVCVEDEPDDQEKKAAGQIRDLLRHQPHTFTFIPGYDVSIALENFVAAYKSNLLVMLPRAHSLLRTYLLESTTQEVARLTTIPVLAAV</sequence>
<dbReference type="Gene3D" id="3.40.50.12370">
    <property type="match status" value="1"/>
</dbReference>
<proteinExistence type="inferred from homology"/>
<keyword evidence="4" id="KW-1185">Reference proteome</keyword>
<dbReference type="InterPro" id="IPR006016">
    <property type="entry name" value="UspA"/>
</dbReference>
<dbReference type="PANTHER" id="PTHR46268:SF6">
    <property type="entry name" value="UNIVERSAL STRESS PROTEIN UP12"/>
    <property type="match status" value="1"/>
</dbReference>
<dbReference type="Pfam" id="PF00582">
    <property type="entry name" value="Usp"/>
    <property type="match status" value="1"/>
</dbReference>
<comment type="similarity">
    <text evidence="1">Belongs to the universal stress protein A family.</text>
</comment>
<reference evidence="4" key="2">
    <citation type="submission" date="2023-07" db="EMBL/GenBank/DDBJ databases">
        <authorList>
            <person name="Jung D.-H."/>
        </authorList>
    </citation>
    <scope>NUCLEOTIDE SEQUENCE [LARGE SCALE GENOMIC DNA]</scope>
    <source>
        <strain evidence="4">JA-25</strain>
    </source>
</reference>
<evidence type="ECO:0000259" key="2">
    <source>
        <dbReference type="Pfam" id="PF00582"/>
    </source>
</evidence>
<comment type="caution">
    <text evidence="3">The sequence shown here is derived from an EMBL/GenBank/DDBJ whole genome shotgun (WGS) entry which is preliminary data.</text>
</comment>
<protein>
    <submittedName>
        <fullName evidence="3">Universal stress protein</fullName>
    </submittedName>
</protein>
<accession>A0ABX0QED8</accession>
<gene>
    <name evidence="3" type="ORF">F7231_11510</name>
</gene>
<dbReference type="SUPFAM" id="SSF52402">
    <property type="entry name" value="Adenine nucleotide alpha hydrolases-like"/>
    <property type="match status" value="2"/>
</dbReference>
<dbReference type="Proteomes" id="UP000606008">
    <property type="component" value="Unassembled WGS sequence"/>
</dbReference>
<evidence type="ECO:0000313" key="4">
    <source>
        <dbReference type="Proteomes" id="UP000606008"/>
    </source>
</evidence>
<evidence type="ECO:0000313" key="3">
    <source>
        <dbReference type="EMBL" id="NID10796.1"/>
    </source>
</evidence>
<feature type="domain" description="UspA" evidence="2">
    <location>
        <begin position="2"/>
        <end position="142"/>
    </location>
</feature>
<dbReference type="EMBL" id="WAEL01000004">
    <property type="protein sequence ID" value="NID10796.1"/>
    <property type="molecule type" value="Genomic_DNA"/>
</dbReference>
<organism evidence="3 4">
    <name type="scientific">Fibrivirga algicola</name>
    <dbReference type="NCBI Taxonomy" id="2950420"/>
    <lineage>
        <taxon>Bacteria</taxon>
        <taxon>Pseudomonadati</taxon>
        <taxon>Bacteroidota</taxon>
        <taxon>Cytophagia</taxon>
        <taxon>Cytophagales</taxon>
        <taxon>Spirosomataceae</taxon>
        <taxon>Fibrivirga</taxon>
    </lineage>
</organism>
<dbReference type="PANTHER" id="PTHR46268">
    <property type="entry name" value="STRESS RESPONSE PROTEIN NHAX"/>
    <property type="match status" value="1"/>
</dbReference>
<dbReference type="CDD" id="cd00293">
    <property type="entry name" value="USP-like"/>
    <property type="match status" value="2"/>
</dbReference>
<reference evidence="4" key="1">
    <citation type="submission" date="2019-09" db="EMBL/GenBank/DDBJ databases">
        <authorList>
            <person name="Jung D.-H."/>
        </authorList>
    </citation>
    <scope>NUCLEOTIDE SEQUENCE [LARGE SCALE GENOMIC DNA]</scope>
    <source>
        <strain evidence="4">JA-25</strain>
    </source>
</reference>
<dbReference type="RefSeq" id="WP_166692013.1">
    <property type="nucleotide sequence ID" value="NZ_WAEL01000004.1"/>
</dbReference>